<reference evidence="3" key="1">
    <citation type="submission" date="2006-10" db="EMBL/GenBank/DDBJ databases">
        <authorList>
            <person name="Amadeo P."/>
            <person name="Zhao Q."/>
            <person name="Wortman J."/>
            <person name="Fraser-Liggett C."/>
            <person name="Carlton J."/>
        </authorList>
    </citation>
    <scope>NUCLEOTIDE SEQUENCE</scope>
    <source>
        <strain evidence="3">G3</strain>
    </source>
</reference>
<dbReference type="EMBL" id="DS113554">
    <property type="protein sequence ID" value="EAY01889.1"/>
    <property type="molecule type" value="Genomic_DNA"/>
</dbReference>
<dbReference type="SUPFAM" id="SSF52743">
    <property type="entry name" value="Subtilisin-like"/>
    <property type="match status" value="1"/>
</dbReference>
<feature type="domain" description="Peptidase S8/S53" evidence="2">
    <location>
        <begin position="110"/>
        <end position="345"/>
    </location>
</feature>
<dbReference type="PANTHER" id="PTHR43399">
    <property type="entry name" value="SUBTILISIN-RELATED"/>
    <property type="match status" value="1"/>
</dbReference>
<organism evidence="3 4">
    <name type="scientific">Trichomonas vaginalis (strain ATCC PRA-98 / G3)</name>
    <dbReference type="NCBI Taxonomy" id="412133"/>
    <lineage>
        <taxon>Eukaryota</taxon>
        <taxon>Metamonada</taxon>
        <taxon>Parabasalia</taxon>
        <taxon>Trichomonadida</taxon>
        <taxon>Trichomonadidae</taxon>
        <taxon>Trichomonas</taxon>
    </lineage>
</organism>
<dbReference type="Proteomes" id="UP000001542">
    <property type="component" value="Unassembled WGS sequence"/>
</dbReference>
<dbReference type="RefSeq" id="XP_001330432.1">
    <property type="nucleotide sequence ID" value="XM_001330397.1"/>
</dbReference>
<protein>
    <submittedName>
        <fullName evidence="3">Clan SB, family S8, subtilisin-like serine peptidase</fullName>
    </submittedName>
</protein>
<keyword evidence="4" id="KW-1185">Reference proteome</keyword>
<dbReference type="VEuPathDB" id="TrichDB:TVAG_584430"/>
<gene>
    <name evidence="3" type="ORF">TVAG_090240</name>
</gene>
<dbReference type="CDD" id="cd04842">
    <property type="entry name" value="Peptidases_S8_Kp43_protease"/>
    <property type="match status" value="1"/>
</dbReference>
<dbReference type="OrthoDB" id="10256524at2759"/>
<accession>A2EZQ1</accession>
<dbReference type="GO" id="GO:0006508">
    <property type="term" value="P:proteolysis"/>
    <property type="evidence" value="ECO:0000318"/>
    <property type="project" value="GO_Central"/>
</dbReference>
<dbReference type="GO" id="GO:0004252">
    <property type="term" value="F:serine-type endopeptidase activity"/>
    <property type="evidence" value="ECO:0000318"/>
    <property type="project" value="GO_Central"/>
</dbReference>
<evidence type="ECO:0000313" key="3">
    <source>
        <dbReference type="EMBL" id="EAY01889.1"/>
    </source>
</evidence>
<dbReference type="PANTHER" id="PTHR43399:SF4">
    <property type="entry name" value="CELL WALL-ASSOCIATED PROTEASE"/>
    <property type="match status" value="1"/>
</dbReference>
<dbReference type="InterPro" id="IPR051048">
    <property type="entry name" value="Peptidase_S8/S53_subtilisin"/>
</dbReference>
<dbReference type="AlphaFoldDB" id="A2EZQ1"/>
<evidence type="ECO:0000313" key="4">
    <source>
        <dbReference type="Proteomes" id="UP000001542"/>
    </source>
</evidence>
<name>A2EZQ1_TRIV3</name>
<reference evidence="3" key="2">
    <citation type="journal article" date="2007" name="Science">
        <title>Draft genome sequence of the sexually transmitted pathogen Trichomonas vaginalis.</title>
        <authorList>
            <person name="Carlton J.M."/>
            <person name="Hirt R.P."/>
            <person name="Silva J.C."/>
            <person name="Delcher A.L."/>
            <person name="Schatz M."/>
            <person name="Zhao Q."/>
            <person name="Wortman J.R."/>
            <person name="Bidwell S.L."/>
            <person name="Alsmark U.C.M."/>
            <person name="Besteiro S."/>
            <person name="Sicheritz-Ponten T."/>
            <person name="Noel C.J."/>
            <person name="Dacks J.B."/>
            <person name="Foster P.G."/>
            <person name="Simillion C."/>
            <person name="Van de Peer Y."/>
            <person name="Miranda-Saavedra D."/>
            <person name="Barton G.J."/>
            <person name="Westrop G.D."/>
            <person name="Mueller S."/>
            <person name="Dessi D."/>
            <person name="Fiori P.L."/>
            <person name="Ren Q."/>
            <person name="Paulsen I."/>
            <person name="Zhang H."/>
            <person name="Bastida-Corcuera F.D."/>
            <person name="Simoes-Barbosa A."/>
            <person name="Brown M.T."/>
            <person name="Hayes R.D."/>
            <person name="Mukherjee M."/>
            <person name="Okumura C.Y."/>
            <person name="Schneider R."/>
            <person name="Smith A.J."/>
            <person name="Vanacova S."/>
            <person name="Villalvazo M."/>
            <person name="Haas B.J."/>
            <person name="Pertea M."/>
            <person name="Feldblyum T.V."/>
            <person name="Utterback T.R."/>
            <person name="Shu C.L."/>
            <person name="Osoegawa K."/>
            <person name="de Jong P.J."/>
            <person name="Hrdy I."/>
            <person name="Horvathova L."/>
            <person name="Zubacova Z."/>
            <person name="Dolezal P."/>
            <person name="Malik S.B."/>
            <person name="Logsdon J.M. Jr."/>
            <person name="Henze K."/>
            <person name="Gupta A."/>
            <person name="Wang C.C."/>
            <person name="Dunne R.L."/>
            <person name="Upcroft J.A."/>
            <person name="Upcroft P."/>
            <person name="White O."/>
            <person name="Salzberg S.L."/>
            <person name="Tang P."/>
            <person name="Chiu C.-H."/>
            <person name="Lee Y.-S."/>
            <person name="Embley T.M."/>
            <person name="Coombs G.H."/>
            <person name="Mottram J.C."/>
            <person name="Tachezy J."/>
            <person name="Fraser-Liggett C.M."/>
            <person name="Johnson P.J."/>
        </authorList>
    </citation>
    <scope>NUCLEOTIDE SEQUENCE [LARGE SCALE GENOMIC DNA]</scope>
    <source>
        <strain evidence="3">G3</strain>
    </source>
</reference>
<dbReference type="InterPro" id="IPR034058">
    <property type="entry name" value="TagA/B/C/D_pept_dom"/>
</dbReference>
<comment type="similarity">
    <text evidence="1">Belongs to the peptidase S8 family.</text>
</comment>
<evidence type="ECO:0000256" key="1">
    <source>
        <dbReference type="ARBA" id="ARBA00011073"/>
    </source>
</evidence>
<dbReference type="Pfam" id="PF00082">
    <property type="entry name" value="Peptidase_S8"/>
    <property type="match status" value="1"/>
</dbReference>
<proteinExistence type="inferred from homology"/>
<evidence type="ECO:0000259" key="2">
    <source>
        <dbReference type="Pfam" id="PF00082"/>
    </source>
</evidence>
<dbReference type="VEuPathDB" id="TrichDB:TVAGG3_0186610"/>
<dbReference type="InParanoid" id="A2EZQ1"/>
<sequence length="353" mass="38644">MLDFEGVPMFYTPYRYNYSWNSDHINAENNNYRLNSFSLLDHGITGSNQIVTFQTIGSVDLNHSFFTNGTSLSDDEFGVPFNETIDNHRKIKRYDFLGEEIDYSISSTFAAGLIAGKPYNYADSDDKNYSGVALDSKLHVIEMNQTIFYESSVLDLGTTLDMMKKVGSYICANNFVFNNKFWSYSEDINYYAWKNKDILYIYPSGDTGDVILSPGDALNALTVGSCQNITGNPSETSSKGPTLSASKKPDVVAPGEGILSSLSRIPFSNSTIDSLVTLNGSIASTAQIAGIAALVRQYFVDGFYPTLSAKAENSMIPSSALIKSVIINSARNTSASPLYDPKNGFGIPFISDA</sequence>
<dbReference type="KEGG" id="tva:4759718"/>
<dbReference type="Gene3D" id="3.40.50.200">
    <property type="entry name" value="Peptidase S8/S53 domain"/>
    <property type="match status" value="1"/>
</dbReference>
<dbReference type="InterPro" id="IPR036852">
    <property type="entry name" value="Peptidase_S8/S53_dom_sf"/>
</dbReference>
<dbReference type="InterPro" id="IPR000209">
    <property type="entry name" value="Peptidase_S8/S53_dom"/>
</dbReference>